<proteinExistence type="predicted"/>
<dbReference type="InterPro" id="IPR002227">
    <property type="entry name" value="Tyrosinase_Cu-bd"/>
</dbReference>
<accession>A0A9P6KVE9</accession>
<name>A0A9P6KVE9_9PLEO</name>
<evidence type="ECO:0000259" key="2">
    <source>
        <dbReference type="Pfam" id="PF00264"/>
    </source>
</evidence>
<comment type="caution">
    <text evidence="3">The sequence shown here is derived from an EMBL/GenBank/DDBJ whole genome shotgun (WGS) entry which is preliminary data.</text>
</comment>
<dbReference type="InterPro" id="IPR008922">
    <property type="entry name" value="Di-copper_centre_dom_sf"/>
</dbReference>
<dbReference type="OrthoDB" id="6132182at2759"/>
<feature type="chain" id="PRO_5040234453" evidence="1">
    <location>
        <begin position="22"/>
        <end position="179"/>
    </location>
</feature>
<organism evidence="3 4">
    <name type="scientific">Paraphaeosphaeria minitans</name>
    <dbReference type="NCBI Taxonomy" id="565426"/>
    <lineage>
        <taxon>Eukaryota</taxon>
        <taxon>Fungi</taxon>
        <taxon>Dikarya</taxon>
        <taxon>Ascomycota</taxon>
        <taxon>Pezizomycotina</taxon>
        <taxon>Dothideomycetes</taxon>
        <taxon>Pleosporomycetidae</taxon>
        <taxon>Pleosporales</taxon>
        <taxon>Massarineae</taxon>
        <taxon>Didymosphaeriaceae</taxon>
        <taxon>Paraphaeosphaeria</taxon>
    </lineage>
</organism>
<gene>
    <name evidence="3" type="ORF">PMIN01_02611</name>
</gene>
<keyword evidence="1" id="KW-0732">Signal</keyword>
<evidence type="ECO:0000313" key="4">
    <source>
        <dbReference type="Proteomes" id="UP000756921"/>
    </source>
</evidence>
<sequence length="179" mass="19915">MRLSVSQICSITTLLCAGSYALVPPRASATSRTGRILTGGTLPPDALDYAAHCVTHDLNSVISDRGHQPEVVHELLIADSMGMQDQYASPSDPVFYLHQYGMIDNMWAHWQLRDRETRHFALDGTMTTMNNPPSQNATAGWVADFGWLDTPKRLGEDMDSRSGLYCYRYECEEGAKKPC</sequence>
<dbReference type="EMBL" id="WJXW01000002">
    <property type="protein sequence ID" value="KAF9739976.1"/>
    <property type="molecule type" value="Genomic_DNA"/>
</dbReference>
<protein>
    <submittedName>
        <fullName evidence="3">Tyrosinase central domain protein</fullName>
    </submittedName>
</protein>
<keyword evidence="4" id="KW-1185">Reference proteome</keyword>
<feature type="domain" description="Tyrosinase copper-binding" evidence="2">
    <location>
        <begin position="81"/>
        <end position="112"/>
    </location>
</feature>
<evidence type="ECO:0000256" key="1">
    <source>
        <dbReference type="SAM" id="SignalP"/>
    </source>
</evidence>
<dbReference type="SUPFAM" id="SSF48056">
    <property type="entry name" value="Di-copper centre-containing domain"/>
    <property type="match status" value="1"/>
</dbReference>
<reference evidence="3" key="1">
    <citation type="journal article" date="2020" name="Mol. Plant Microbe Interact.">
        <title>Genome Sequence of the Biocontrol Agent Coniothyrium minitans strain Conio (IMI 134523).</title>
        <authorList>
            <person name="Patel D."/>
            <person name="Shittu T.A."/>
            <person name="Baroncelli R."/>
            <person name="Muthumeenakshi S."/>
            <person name="Osborne T.H."/>
            <person name="Janganan T.K."/>
            <person name="Sreenivasaprasad S."/>
        </authorList>
    </citation>
    <scope>NUCLEOTIDE SEQUENCE</scope>
    <source>
        <strain evidence="3">Conio</strain>
    </source>
</reference>
<dbReference type="AlphaFoldDB" id="A0A9P6KVE9"/>
<dbReference type="GO" id="GO:0016491">
    <property type="term" value="F:oxidoreductase activity"/>
    <property type="evidence" value="ECO:0007669"/>
    <property type="project" value="InterPro"/>
</dbReference>
<dbReference type="Proteomes" id="UP000756921">
    <property type="component" value="Unassembled WGS sequence"/>
</dbReference>
<dbReference type="Pfam" id="PF00264">
    <property type="entry name" value="Tyrosinase"/>
    <property type="match status" value="1"/>
</dbReference>
<evidence type="ECO:0000313" key="3">
    <source>
        <dbReference type="EMBL" id="KAF9739976.1"/>
    </source>
</evidence>
<dbReference type="Gene3D" id="1.10.1280.10">
    <property type="entry name" value="Di-copper center containing domain from catechol oxidase"/>
    <property type="match status" value="1"/>
</dbReference>
<feature type="signal peptide" evidence="1">
    <location>
        <begin position="1"/>
        <end position="21"/>
    </location>
</feature>